<evidence type="ECO:0000313" key="2">
    <source>
        <dbReference type="EMBL" id="KAK6744052.1"/>
    </source>
</evidence>
<gene>
    <name evidence="2" type="primary">Necator_chrIII.g11773</name>
    <name evidence="2" type="ORF">RB195_011008</name>
</gene>
<name>A0ABR1D0F8_NECAM</name>
<comment type="caution">
    <text evidence="2">The sequence shown here is derived from an EMBL/GenBank/DDBJ whole genome shotgun (WGS) entry which is preliminary data.</text>
</comment>
<protein>
    <submittedName>
        <fullName evidence="2">Uncharacterized protein</fullName>
    </submittedName>
</protein>
<accession>A0ABR1D0F8</accession>
<organism evidence="2 3">
    <name type="scientific">Necator americanus</name>
    <name type="common">Human hookworm</name>
    <dbReference type="NCBI Taxonomy" id="51031"/>
    <lineage>
        <taxon>Eukaryota</taxon>
        <taxon>Metazoa</taxon>
        <taxon>Ecdysozoa</taxon>
        <taxon>Nematoda</taxon>
        <taxon>Chromadorea</taxon>
        <taxon>Rhabditida</taxon>
        <taxon>Rhabditina</taxon>
        <taxon>Rhabditomorpha</taxon>
        <taxon>Strongyloidea</taxon>
        <taxon>Ancylostomatidae</taxon>
        <taxon>Bunostominae</taxon>
        <taxon>Necator</taxon>
    </lineage>
</organism>
<reference evidence="2 3" key="1">
    <citation type="submission" date="2023-08" db="EMBL/GenBank/DDBJ databases">
        <title>A Necator americanus chromosomal reference genome.</title>
        <authorList>
            <person name="Ilik V."/>
            <person name="Petrzelkova K.J."/>
            <person name="Pardy F."/>
            <person name="Fuh T."/>
            <person name="Niatou-Singa F.S."/>
            <person name="Gouil Q."/>
            <person name="Baker L."/>
            <person name="Ritchie M.E."/>
            <person name="Jex A.R."/>
            <person name="Gazzola D."/>
            <person name="Li H."/>
            <person name="Toshio Fujiwara R."/>
            <person name="Zhan B."/>
            <person name="Aroian R.V."/>
            <person name="Pafco B."/>
            <person name="Schwarz E.M."/>
        </authorList>
    </citation>
    <scope>NUCLEOTIDE SEQUENCE [LARGE SCALE GENOMIC DNA]</scope>
    <source>
        <strain evidence="2 3">Aroian</strain>
        <tissue evidence="2">Whole animal</tissue>
    </source>
</reference>
<dbReference type="EMBL" id="JAVFWL010000003">
    <property type="protein sequence ID" value="KAK6744052.1"/>
    <property type="molecule type" value="Genomic_DNA"/>
</dbReference>
<evidence type="ECO:0000313" key="3">
    <source>
        <dbReference type="Proteomes" id="UP001303046"/>
    </source>
</evidence>
<dbReference type="Proteomes" id="UP001303046">
    <property type="component" value="Unassembled WGS sequence"/>
</dbReference>
<evidence type="ECO:0000256" key="1">
    <source>
        <dbReference type="SAM" id="MobiDB-lite"/>
    </source>
</evidence>
<proteinExistence type="predicted"/>
<feature type="region of interest" description="Disordered" evidence="1">
    <location>
        <begin position="1"/>
        <end position="34"/>
    </location>
</feature>
<sequence>MARASDSNDPYPRKKESRESSNYPQKKSGDKRSITSLEFCQAKMDESELDDLKNSSKRLLYECNEETTENGSIFNDALMPLAD</sequence>
<keyword evidence="3" id="KW-1185">Reference proteome</keyword>